<evidence type="ECO:0000313" key="2">
    <source>
        <dbReference type="EMBL" id="RCX02107.1"/>
    </source>
</evidence>
<dbReference type="RefSeq" id="WP_114366492.1">
    <property type="nucleotide sequence ID" value="NZ_BHZF01000004.1"/>
</dbReference>
<reference evidence="2 3" key="1">
    <citation type="submission" date="2018-07" db="EMBL/GenBank/DDBJ databases">
        <title>Genomic Encyclopedia of Type Strains, Phase IV (KMG-IV): sequencing the most valuable type-strain genomes for metagenomic binning, comparative biology and taxonomic classification.</title>
        <authorList>
            <person name="Goeker M."/>
        </authorList>
    </citation>
    <scope>NUCLEOTIDE SEQUENCE [LARGE SCALE GENOMIC DNA]</scope>
    <source>
        <strain evidence="2 3">DSM 21410</strain>
    </source>
</reference>
<dbReference type="InterPro" id="IPR045493">
    <property type="entry name" value="DUF6435"/>
</dbReference>
<dbReference type="EMBL" id="QPJS01000005">
    <property type="protein sequence ID" value="RCX02107.1"/>
    <property type="molecule type" value="Genomic_DNA"/>
</dbReference>
<organism evidence="2 3">
    <name type="scientific">Schleiferia thermophila</name>
    <dbReference type="NCBI Taxonomy" id="884107"/>
    <lineage>
        <taxon>Bacteria</taxon>
        <taxon>Pseudomonadati</taxon>
        <taxon>Bacteroidota</taxon>
        <taxon>Flavobacteriia</taxon>
        <taxon>Flavobacteriales</taxon>
        <taxon>Schleiferiaceae</taxon>
        <taxon>Schleiferia</taxon>
    </lineage>
</organism>
<dbReference type="Proteomes" id="UP000253517">
    <property type="component" value="Unassembled WGS sequence"/>
</dbReference>
<dbReference type="AlphaFoldDB" id="A0A369A207"/>
<proteinExistence type="predicted"/>
<dbReference type="NCBIfam" id="NF033487">
    <property type="entry name" value="Lacal_2735_fam"/>
    <property type="match status" value="1"/>
</dbReference>
<evidence type="ECO:0008006" key="4">
    <source>
        <dbReference type="Google" id="ProtNLM"/>
    </source>
</evidence>
<keyword evidence="1" id="KW-0175">Coiled coil</keyword>
<sequence>MFGLFRKKDPLSELQKKYEKTMAEVHKLSHVNRKKADLLMAEADNIARQIEALKKAKNR</sequence>
<evidence type="ECO:0000256" key="1">
    <source>
        <dbReference type="SAM" id="Coils"/>
    </source>
</evidence>
<name>A0A369A207_9FLAO</name>
<keyword evidence="3" id="KW-1185">Reference proteome</keyword>
<accession>A0A369A207</accession>
<feature type="coiled-coil region" evidence="1">
    <location>
        <begin position="11"/>
        <end position="59"/>
    </location>
</feature>
<gene>
    <name evidence="2" type="ORF">DES35_10578</name>
</gene>
<evidence type="ECO:0000313" key="3">
    <source>
        <dbReference type="Proteomes" id="UP000253517"/>
    </source>
</evidence>
<protein>
    <recommendedName>
        <fullName evidence="4">Lacal_2735 family protein</fullName>
    </recommendedName>
</protein>
<dbReference type="Pfam" id="PF20027">
    <property type="entry name" value="DUF6435"/>
    <property type="match status" value="1"/>
</dbReference>
<comment type="caution">
    <text evidence="2">The sequence shown here is derived from an EMBL/GenBank/DDBJ whole genome shotgun (WGS) entry which is preliminary data.</text>
</comment>